<dbReference type="InterPro" id="IPR036881">
    <property type="entry name" value="Glyco_hydro_3_C_sf"/>
</dbReference>
<dbReference type="Proteomes" id="UP000433483">
    <property type="component" value="Unassembled WGS sequence"/>
</dbReference>
<gene>
    <name evidence="2" type="ORF">PF005_g1950</name>
</gene>
<dbReference type="Gene3D" id="3.40.50.1700">
    <property type="entry name" value="Glycoside hydrolase family 3 C-terminal domain"/>
    <property type="match status" value="1"/>
</dbReference>
<evidence type="ECO:0008006" key="4">
    <source>
        <dbReference type="Google" id="ProtNLM"/>
    </source>
</evidence>
<evidence type="ECO:0000313" key="2">
    <source>
        <dbReference type="EMBL" id="KAE9234315.1"/>
    </source>
</evidence>
<organism evidence="2 3">
    <name type="scientific">Phytophthora fragariae</name>
    <dbReference type="NCBI Taxonomy" id="53985"/>
    <lineage>
        <taxon>Eukaryota</taxon>
        <taxon>Sar</taxon>
        <taxon>Stramenopiles</taxon>
        <taxon>Oomycota</taxon>
        <taxon>Peronosporomycetes</taxon>
        <taxon>Peronosporales</taxon>
        <taxon>Peronosporaceae</taxon>
        <taxon>Phytophthora</taxon>
    </lineage>
</organism>
<keyword evidence="1" id="KW-0378">Hydrolase</keyword>
<sequence>MDDLLLGNNVLQGHLPVTYRASATAIAGTCTNTSVLSPFGYGISYTSFEYNNSNFAAASSSSSIAPAV</sequence>
<keyword evidence="3" id="KW-1185">Reference proteome</keyword>
<dbReference type="OrthoDB" id="416222at2759"/>
<comment type="caution">
    <text evidence="2">The sequence shown here is derived from an EMBL/GenBank/DDBJ whole genome shotgun (WGS) entry which is preliminary data.</text>
</comment>
<dbReference type="EMBL" id="QXGB01000049">
    <property type="protein sequence ID" value="KAE9234315.1"/>
    <property type="molecule type" value="Genomic_DNA"/>
</dbReference>
<accession>A0A6A3ZHX0</accession>
<name>A0A6A3ZHX0_9STRA</name>
<proteinExistence type="predicted"/>
<evidence type="ECO:0000313" key="3">
    <source>
        <dbReference type="Proteomes" id="UP000433483"/>
    </source>
</evidence>
<dbReference type="AlphaFoldDB" id="A0A6A3ZHX0"/>
<dbReference type="SUPFAM" id="SSF52279">
    <property type="entry name" value="Beta-D-glucan exohydrolase, C-terminal domain"/>
    <property type="match status" value="1"/>
</dbReference>
<dbReference type="GO" id="GO:0004553">
    <property type="term" value="F:hydrolase activity, hydrolyzing O-glycosyl compounds"/>
    <property type="evidence" value="ECO:0007669"/>
    <property type="project" value="InterPro"/>
</dbReference>
<reference evidence="2 3" key="1">
    <citation type="submission" date="2018-08" db="EMBL/GenBank/DDBJ databases">
        <title>Genomic investigation of the strawberry pathogen Phytophthora fragariae indicates pathogenicity is determined by transcriptional variation in three key races.</title>
        <authorList>
            <person name="Adams T.M."/>
            <person name="Armitage A.D."/>
            <person name="Sobczyk M.K."/>
            <person name="Bates H.J."/>
            <person name="Dunwell J.M."/>
            <person name="Nellist C.F."/>
            <person name="Harrison R.J."/>
        </authorList>
    </citation>
    <scope>NUCLEOTIDE SEQUENCE [LARGE SCALE GENOMIC DNA]</scope>
    <source>
        <strain evidence="2 3">NOV-27</strain>
    </source>
</reference>
<protein>
    <recommendedName>
        <fullName evidence="4">Glycoside hydrolase family 3 C-terminal domain-containing protein</fullName>
    </recommendedName>
</protein>
<evidence type="ECO:0000256" key="1">
    <source>
        <dbReference type="ARBA" id="ARBA00022801"/>
    </source>
</evidence>
<dbReference type="GO" id="GO:0005975">
    <property type="term" value="P:carbohydrate metabolic process"/>
    <property type="evidence" value="ECO:0007669"/>
    <property type="project" value="InterPro"/>
</dbReference>